<organism evidence="4 6">
    <name type="scientific">Methylacidiphilum kamchatkense Kam1</name>
    <dbReference type="NCBI Taxonomy" id="1202785"/>
    <lineage>
        <taxon>Bacteria</taxon>
        <taxon>Pseudomonadati</taxon>
        <taxon>Verrucomicrobiota</taxon>
        <taxon>Methylacidiphilae</taxon>
        <taxon>Methylacidiphilales</taxon>
        <taxon>Methylacidiphilaceae</taxon>
        <taxon>Methylacidiphilum (ex Ratnadevi et al. 2023)</taxon>
    </lineage>
</organism>
<dbReference type="KEGG" id="mkc:kam1_609"/>
<gene>
    <name evidence="3" type="ORF">A946_04795</name>
    <name evidence="4" type="ORF">kam1_609</name>
</gene>
<evidence type="ECO:0000313" key="4">
    <source>
        <dbReference type="EMBL" id="QDQ41857.1"/>
    </source>
</evidence>
<dbReference type="InterPro" id="IPR036291">
    <property type="entry name" value="NAD(P)-bd_dom_sf"/>
</dbReference>
<dbReference type="SUPFAM" id="SSF51735">
    <property type="entry name" value="NAD(P)-binding Rossmann-fold domains"/>
    <property type="match status" value="1"/>
</dbReference>
<keyword evidence="5" id="KW-1185">Reference proteome</keyword>
<reference evidence="6" key="3">
    <citation type="submission" date="2019-03" db="EMBL/GenBank/DDBJ databases">
        <title>Complete genome of Methylacidiphilum kamchatkense Kam1.</title>
        <authorList>
            <person name="Kruse T."/>
            <person name="Murarilal Ratnadevi C."/>
            <person name="Erikstad H.-A."/>
            <person name="Birkeland N.-K."/>
        </authorList>
    </citation>
    <scope>NUCLEOTIDE SEQUENCE [LARGE SCALE GENOMIC DNA]</scope>
    <source>
        <strain evidence="6">kam1</strain>
    </source>
</reference>
<dbReference type="Gene3D" id="3.40.50.720">
    <property type="entry name" value="NAD(P)-binding Rossmann-like Domain"/>
    <property type="match status" value="1"/>
</dbReference>
<evidence type="ECO:0000313" key="5">
    <source>
        <dbReference type="Proteomes" id="UP000031594"/>
    </source>
</evidence>
<dbReference type="AlphaFoldDB" id="A0A0C1V4W0"/>
<dbReference type="OrthoDB" id="9815825at2"/>
<dbReference type="InterPro" id="IPR055170">
    <property type="entry name" value="GFO_IDH_MocA-like_dom"/>
</dbReference>
<dbReference type="InterPro" id="IPR051450">
    <property type="entry name" value="Gfo/Idh/MocA_Oxidoreductases"/>
</dbReference>
<dbReference type="EMBL" id="JQNX01000003">
    <property type="protein sequence ID" value="KIE58745.1"/>
    <property type="molecule type" value="Genomic_DNA"/>
</dbReference>
<evidence type="ECO:0000313" key="6">
    <source>
        <dbReference type="Proteomes" id="UP000315925"/>
    </source>
</evidence>
<accession>A0A0C1V4W0</accession>
<dbReference type="EMBL" id="CP037899">
    <property type="protein sequence ID" value="QDQ41857.1"/>
    <property type="molecule type" value="Genomic_DNA"/>
</dbReference>
<dbReference type="Proteomes" id="UP000315925">
    <property type="component" value="Chromosome"/>
</dbReference>
<name>A0A0C1V4W0_9BACT</name>
<feature type="domain" description="Gfo/Idh/MocA-like oxidoreductase N-terminal" evidence="1">
    <location>
        <begin position="4"/>
        <end position="120"/>
    </location>
</feature>
<evidence type="ECO:0000259" key="1">
    <source>
        <dbReference type="Pfam" id="PF01408"/>
    </source>
</evidence>
<dbReference type="SUPFAM" id="SSF55347">
    <property type="entry name" value="Glyceraldehyde-3-phosphate dehydrogenase-like, C-terminal domain"/>
    <property type="match status" value="1"/>
</dbReference>
<sequence>MSPIKLGVIGIGHIGKHHARIYAQMDGVHYVGCFDIKKDVAGRIAETIGGRVFESLEELLKEVDAVSIATPTSTHFTIGSKCLEAGVHVLIEKPITDSLEEAKLLVEIAKRNKVILQVGHVERYNPAFRVLEGYLSQPRFIECHRLCPYPGRNTELGVVLDLMIHDLEAILHLVRSDVQSVDAVGVSVLSLTEDIANARIKFKNGAIANITTSRISPEKMRKIRIFQDDAYISLNYLEQKGEIYRKRDHGIECLPMPIEKGEPLFFELRSFIDCIYSKDSPLVGGKEAVEALKLAVEITEIIRSNKMN</sequence>
<dbReference type="Gene3D" id="3.30.360.10">
    <property type="entry name" value="Dihydrodipicolinate Reductase, domain 2"/>
    <property type="match status" value="1"/>
</dbReference>
<evidence type="ECO:0000313" key="3">
    <source>
        <dbReference type="EMBL" id="KIE58745.1"/>
    </source>
</evidence>
<dbReference type="GO" id="GO:0000166">
    <property type="term" value="F:nucleotide binding"/>
    <property type="evidence" value="ECO:0007669"/>
    <property type="project" value="InterPro"/>
</dbReference>
<dbReference type="Proteomes" id="UP000031594">
    <property type="component" value="Unassembled WGS sequence"/>
</dbReference>
<dbReference type="PANTHER" id="PTHR43377:SF1">
    <property type="entry name" value="BILIVERDIN REDUCTASE A"/>
    <property type="match status" value="1"/>
</dbReference>
<protein>
    <submittedName>
        <fullName evidence="3">Oxidoreductase</fullName>
    </submittedName>
    <submittedName>
        <fullName evidence="4">Putative dehydrogenase</fullName>
    </submittedName>
</protein>
<dbReference type="RefSeq" id="WP_039721205.1">
    <property type="nucleotide sequence ID" value="NZ_CP037899.1"/>
</dbReference>
<feature type="domain" description="GFO/IDH/MocA-like oxidoreductase" evidence="2">
    <location>
        <begin position="132"/>
        <end position="229"/>
    </location>
</feature>
<evidence type="ECO:0000259" key="2">
    <source>
        <dbReference type="Pfam" id="PF22725"/>
    </source>
</evidence>
<reference evidence="3 5" key="1">
    <citation type="submission" date="2014-08" db="EMBL/GenBank/DDBJ databases">
        <title>Methylacidiphilum kamchatkense strain Kam1 draft genome sequence.</title>
        <authorList>
            <person name="Birkeland N.-K."/>
            <person name="Erikstad H.A."/>
        </authorList>
    </citation>
    <scope>NUCLEOTIDE SEQUENCE [LARGE SCALE GENOMIC DNA]</scope>
    <source>
        <strain evidence="3 5">Kam1</strain>
    </source>
</reference>
<dbReference type="Pfam" id="PF01408">
    <property type="entry name" value="GFO_IDH_MocA"/>
    <property type="match status" value="1"/>
</dbReference>
<dbReference type="STRING" id="1202785.A946_04795"/>
<dbReference type="PANTHER" id="PTHR43377">
    <property type="entry name" value="BILIVERDIN REDUCTASE A"/>
    <property type="match status" value="1"/>
</dbReference>
<proteinExistence type="predicted"/>
<reference evidence="4" key="2">
    <citation type="journal article" date="2019" name="BMC Genomics">
        <title>Complete genome sequence analysis of the thermoacidophilic verrucomicrobial methanotroph 'Candidatus Methylacidiphilum kamchatkense' strain Kam1 and comparison with its closest relatives.</title>
        <authorList>
            <person name="Kruse T."/>
            <person name="Ratnadevi C.M."/>
            <person name="Erikstad H.A."/>
            <person name="Birkeland N.K."/>
        </authorList>
    </citation>
    <scope>NUCLEOTIDE SEQUENCE</scope>
    <source>
        <strain evidence="4">Kam1</strain>
    </source>
</reference>
<dbReference type="Pfam" id="PF22725">
    <property type="entry name" value="GFO_IDH_MocA_C3"/>
    <property type="match status" value="1"/>
</dbReference>
<dbReference type="InterPro" id="IPR000683">
    <property type="entry name" value="Gfo/Idh/MocA-like_OxRdtase_N"/>
</dbReference>